<comment type="caution">
    <text evidence="3">The sequence shown here is derived from an EMBL/GenBank/DDBJ whole genome shotgun (WGS) entry which is preliminary data.</text>
</comment>
<sequence>MMSLLRRPPKEFEELIRGHFWRCGSYIPRACDAYKKGYLIGSLSKDASISDKSEANSNSVGFKTALANKILPKLIPALRKVGVDCHDSCTWSSHSGNISERANFSKFKSVCV</sequence>
<evidence type="ECO:0000256" key="1">
    <source>
        <dbReference type="ARBA" id="ARBA00022679"/>
    </source>
</evidence>
<protein>
    <submittedName>
        <fullName evidence="3">Uncharacterized protein</fullName>
    </submittedName>
</protein>
<keyword evidence="1" id="KW-0808">Transferase</keyword>
<organism evidence="3 4">
    <name type="scientific">Protea cynaroides</name>
    <dbReference type="NCBI Taxonomy" id="273540"/>
    <lineage>
        <taxon>Eukaryota</taxon>
        <taxon>Viridiplantae</taxon>
        <taxon>Streptophyta</taxon>
        <taxon>Embryophyta</taxon>
        <taxon>Tracheophyta</taxon>
        <taxon>Spermatophyta</taxon>
        <taxon>Magnoliopsida</taxon>
        <taxon>Proteales</taxon>
        <taxon>Proteaceae</taxon>
        <taxon>Protea</taxon>
    </lineage>
</organism>
<dbReference type="InterPro" id="IPR016135">
    <property type="entry name" value="UBQ-conjugating_enzyme/RWD"/>
</dbReference>
<name>A0A9Q0K7J0_9MAGN</name>
<reference evidence="3" key="1">
    <citation type="journal article" date="2023" name="Plant J.">
        <title>The genome of the king protea, Protea cynaroides.</title>
        <authorList>
            <person name="Chang J."/>
            <person name="Duong T.A."/>
            <person name="Schoeman C."/>
            <person name="Ma X."/>
            <person name="Roodt D."/>
            <person name="Barker N."/>
            <person name="Li Z."/>
            <person name="Van de Peer Y."/>
            <person name="Mizrachi E."/>
        </authorList>
    </citation>
    <scope>NUCLEOTIDE SEQUENCE</scope>
    <source>
        <tissue evidence="3">Young leaves</tissue>
    </source>
</reference>
<dbReference type="PANTHER" id="PTHR46116">
    <property type="entry name" value="(E3-INDEPENDENT) E2 UBIQUITIN-CONJUGATING ENZYME"/>
    <property type="match status" value="1"/>
</dbReference>
<dbReference type="OrthoDB" id="1749924at2759"/>
<keyword evidence="2" id="KW-0833">Ubl conjugation pathway</keyword>
<keyword evidence="4" id="KW-1185">Reference proteome</keyword>
<dbReference type="PANTHER" id="PTHR46116:SF21">
    <property type="entry name" value="UBIQUITIN-CONJUGATING ENZYME E2 23-RELATED"/>
    <property type="match status" value="1"/>
</dbReference>
<evidence type="ECO:0000256" key="2">
    <source>
        <dbReference type="ARBA" id="ARBA00022786"/>
    </source>
</evidence>
<dbReference type="AlphaFoldDB" id="A0A9Q0K7J0"/>
<evidence type="ECO:0000313" key="4">
    <source>
        <dbReference type="Proteomes" id="UP001141806"/>
    </source>
</evidence>
<gene>
    <name evidence="3" type="ORF">NE237_017177</name>
</gene>
<evidence type="ECO:0000313" key="3">
    <source>
        <dbReference type="EMBL" id="KAJ4965328.1"/>
    </source>
</evidence>
<accession>A0A9Q0K7J0</accession>
<dbReference type="Proteomes" id="UP001141806">
    <property type="component" value="Unassembled WGS sequence"/>
</dbReference>
<proteinExistence type="predicted"/>
<dbReference type="EMBL" id="JAMYWD010000007">
    <property type="protein sequence ID" value="KAJ4965328.1"/>
    <property type="molecule type" value="Genomic_DNA"/>
</dbReference>
<dbReference type="Gene3D" id="3.10.110.10">
    <property type="entry name" value="Ubiquitin Conjugating Enzyme"/>
    <property type="match status" value="1"/>
</dbReference>
<dbReference type="GO" id="GO:0061631">
    <property type="term" value="F:ubiquitin conjugating enzyme activity"/>
    <property type="evidence" value="ECO:0007669"/>
    <property type="project" value="TreeGrafter"/>
</dbReference>